<name>F4BZ59_METSG</name>
<sequence length="52" mass="5845">MDKKEGGKSQLDVGGKNSHRLSPIYYTSIAEIKAFRFSAEKINSTPKRSSRE</sequence>
<protein>
    <submittedName>
        <fullName evidence="1">Uncharacterized protein</fullName>
    </submittedName>
</protein>
<accession>F4BZ59</accession>
<dbReference type="HOGENOM" id="CLU_3075299_0_0_2"/>
<evidence type="ECO:0000313" key="2">
    <source>
        <dbReference type="Proteomes" id="UP000007807"/>
    </source>
</evidence>
<evidence type="ECO:0000313" key="1">
    <source>
        <dbReference type="EMBL" id="AEB67758.1"/>
    </source>
</evidence>
<organism evidence="1 2">
    <name type="scientific">Methanothrix soehngenii (strain ATCC 5969 / DSM 3671 / JCM 10134 / NBRC 103675 / OCM 69 / GP-6)</name>
    <name type="common">Methanosaeta concilii</name>
    <dbReference type="NCBI Taxonomy" id="990316"/>
    <lineage>
        <taxon>Archaea</taxon>
        <taxon>Methanobacteriati</taxon>
        <taxon>Methanobacteriota</taxon>
        <taxon>Stenosarchaea group</taxon>
        <taxon>Methanomicrobia</taxon>
        <taxon>Methanotrichales</taxon>
        <taxon>Methanotrichaceae</taxon>
        <taxon>Methanothrix</taxon>
    </lineage>
</organism>
<proteinExistence type="predicted"/>
<dbReference type="Proteomes" id="UP000007807">
    <property type="component" value="Chromosome"/>
</dbReference>
<dbReference type="InParanoid" id="F4BZ59"/>
<gene>
    <name evidence="1" type="ordered locus">MCON_1004</name>
</gene>
<dbReference type="KEGG" id="mcj:MCON_1004"/>
<keyword evidence="2" id="KW-1185">Reference proteome</keyword>
<dbReference type="AlphaFoldDB" id="F4BZ59"/>
<dbReference type="EMBL" id="CP002565">
    <property type="protein sequence ID" value="AEB67758.1"/>
    <property type="molecule type" value="Genomic_DNA"/>
</dbReference>
<reference evidence="1 2" key="1">
    <citation type="journal article" date="2011" name="J. Bacteriol.">
        <title>Complete genome sequence of Methanosaeta concilii, a specialist in aceticlastic methanogenesis.</title>
        <authorList>
            <person name="Barber R.D."/>
            <person name="Zhang L."/>
            <person name="Harnack M."/>
            <person name="Olson M.V."/>
            <person name="Kaul R."/>
            <person name="Ingram-Smith C."/>
            <person name="Smith K.S."/>
        </authorList>
    </citation>
    <scope>NUCLEOTIDE SEQUENCE [LARGE SCALE GENOMIC DNA]</scope>
    <source>
        <strain evidence="2">ATCC 5969 / DSM 3671 / JCM 10134 / NBRC 103675 / OCM 69 / GP-6</strain>
    </source>
</reference>